<dbReference type="EMBL" id="BAABAS010000015">
    <property type="protein sequence ID" value="GAA4236203.1"/>
    <property type="molecule type" value="Genomic_DNA"/>
</dbReference>
<dbReference type="InterPro" id="IPR000391">
    <property type="entry name" value="Rng_hydr_dOase-bsu"/>
</dbReference>
<proteinExistence type="inferred from homology"/>
<evidence type="ECO:0000313" key="4">
    <source>
        <dbReference type="Proteomes" id="UP001501710"/>
    </source>
</evidence>
<dbReference type="Pfam" id="PF00866">
    <property type="entry name" value="Ring_hydroxyl_B"/>
    <property type="match status" value="1"/>
</dbReference>
<evidence type="ECO:0000256" key="2">
    <source>
        <dbReference type="ARBA" id="ARBA00023002"/>
    </source>
</evidence>
<dbReference type="Proteomes" id="UP001501710">
    <property type="component" value="Unassembled WGS sequence"/>
</dbReference>
<gene>
    <name evidence="3" type="ORF">GCM10022254_45250</name>
</gene>
<dbReference type="RefSeq" id="WP_344899761.1">
    <property type="nucleotide sequence ID" value="NZ_BAABAS010000015.1"/>
</dbReference>
<dbReference type="GO" id="GO:0051213">
    <property type="term" value="F:dioxygenase activity"/>
    <property type="evidence" value="ECO:0007669"/>
    <property type="project" value="UniProtKB-KW"/>
</dbReference>
<keyword evidence="4" id="KW-1185">Reference proteome</keyword>
<dbReference type="InterPro" id="IPR032710">
    <property type="entry name" value="NTF2-like_dom_sf"/>
</dbReference>
<comment type="caution">
    <text evidence="3">The sequence shown here is derived from an EMBL/GenBank/DDBJ whole genome shotgun (WGS) entry which is preliminary data.</text>
</comment>
<keyword evidence="2" id="KW-0560">Oxidoreductase</keyword>
<reference evidence="4" key="1">
    <citation type="journal article" date="2019" name="Int. J. Syst. Evol. Microbiol.">
        <title>The Global Catalogue of Microorganisms (GCM) 10K type strain sequencing project: providing services to taxonomists for standard genome sequencing and annotation.</title>
        <authorList>
            <consortium name="The Broad Institute Genomics Platform"/>
            <consortium name="The Broad Institute Genome Sequencing Center for Infectious Disease"/>
            <person name="Wu L."/>
            <person name="Ma J."/>
        </authorList>
    </citation>
    <scope>NUCLEOTIDE SEQUENCE [LARGE SCALE GENOMIC DNA]</scope>
    <source>
        <strain evidence="4">JCM 17440</strain>
    </source>
</reference>
<evidence type="ECO:0000256" key="1">
    <source>
        <dbReference type="ARBA" id="ARBA00009570"/>
    </source>
</evidence>
<sequence length="164" mass="18761">MTETMTERTDVAVHLMVHDLYTRYAECICDDELEEWPGFFVEECLYRIVPRINHDRGLPVSLVLAESRGGIVDRMTAIRNTMVFAPRYMSHAVTSIRVTGVRDGDLLTRSMLTVHQTMNDQPTELLLAARTFDRVRIEDGVPRFAERVVVCDTESLPSTIIYPL</sequence>
<organism evidence="3 4">
    <name type="scientific">Actinomadura meridiana</name>
    <dbReference type="NCBI Taxonomy" id="559626"/>
    <lineage>
        <taxon>Bacteria</taxon>
        <taxon>Bacillati</taxon>
        <taxon>Actinomycetota</taxon>
        <taxon>Actinomycetes</taxon>
        <taxon>Streptosporangiales</taxon>
        <taxon>Thermomonosporaceae</taxon>
        <taxon>Actinomadura</taxon>
    </lineage>
</organism>
<protein>
    <submittedName>
        <fullName evidence="3">Aromatic-ring-hydroxylating dioxygenase subunit beta</fullName>
    </submittedName>
</protein>
<keyword evidence="3" id="KW-0223">Dioxygenase</keyword>
<evidence type="ECO:0000313" key="3">
    <source>
        <dbReference type="EMBL" id="GAA4236203.1"/>
    </source>
</evidence>
<dbReference type="SUPFAM" id="SSF54427">
    <property type="entry name" value="NTF2-like"/>
    <property type="match status" value="1"/>
</dbReference>
<dbReference type="Gene3D" id="3.10.450.50">
    <property type="match status" value="1"/>
</dbReference>
<name>A0ABP8C9Q9_9ACTN</name>
<comment type="similarity">
    <text evidence="1">Belongs to the bacterial ring-hydroxylating dioxygenase beta subunit family.</text>
</comment>
<accession>A0ABP8C9Q9</accession>